<sequence>MNFIYVCAPLLYLYIIALLSEFPRSNSAFPNNGRPSGPGIFSASSIIWRREILKTKAGIKRDRKMADDDRPLDAAAATDPAIISGSAADMIS</sequence>
<proteinExistence type="predicted"/>
<feature type="signal peptide" evidence="1">
    <location>
        <begin position="1"/>
        <end position="28"/>
    </location>
</feature>
<reference evidence="2 3" key="1">
    <citation type="submission" date="2015-09" db="EMBL/GenBank/DDBJ databases">
        <title>Trachymyrmex zeteki WGS genome.</title>
        <authorList>
            <person name="Nygaard S."/>
            <person name="Hu H."/>
            <person name="Boomsma J."/>
            <person name="Zhang G."/>
        </authorList>
    </citation>
    <scope>NUCLEOTIDE SEQUENCE [LARGE SCALE GENOMIC DNA]</scope>
    <source>
        <strain evidence="2">Tzet28-1</strain>
        <tissue evidence="2">Whole body</tissue>
    </source>
</reference>
<protein>
    <submittedName>
        <fullName evidence="2">Uncharacterized protein</fullName>
    </submittedName>
</protein>
<dbReference type="EMBL" id="KQ983211">
    <property type="protein sequence ID" value="KYQ46661.1"/>
    <property type="molecule type" value="Genomic_DNA"/>
</dbReference>
<dbReference type="Proteomes" id="UP000075809">
    <property type="component" value="Unassembled WGS sequence"/>
</dbReference>
<evidence type="ECO:0000313" key="3">
    <source>
        <dbReference type="Proteomes" id="UP000075809"/>
    </source>
</evidence>
<keyword evidence="3" id="KW-1185">Reference proteome</keyword>
<organism evidence="2 3">
    <name type="scientific">Mycetomoellerius zeteki</name>
    <dbReference type="NCBI Taxonomy" id="64791"/>
    <lineage>
        <taxon>Eukaryota</taxon>
        <taxon>Metazoa</taxon>
        <taxon>Ecdysozoa</taxon>
        <taxon>Arthropoda</taxon>
        <taxon>Hexapoda</taxon>
        <taxon>Insecta</taxon>
        <taxon>Pterygota</taxon>
        <taxon>Neoptera</taxon>
        <taxon>Endopterygota</taxon>
        <taxon>Hymenoptera</taxon>
        <taxon>Apocrita</taxon>
        <taxon>Aculeata</taxon>
        <taxon>Formicoidea</taxon>
        <taxon>Formicidae</taxon>
        <taxon>Myrmicinae</taxon>
        <taxon>Mycetomoellerius</taxon>
    </lineage>
</organism>
<dbReference type="AlphaFoldDB" id="A0A151WFP6"/>
<evidence type="ECO:0000256" key="1">
    <source>
        <dbReference type="SAM" id="SignalP"/>
    </source>
</evidence>
<name>A0A151WFP6_9HYME</name>
<keyword evidence="1" id="KW-0732">Signal</keyword>
<accession>A0A151WFP6</accession>
<evidence type="ECO:0000313" key="2">
    <source>
        <dbReference type="EMBL" id="KYQ46661.1"/>
    </source>
</evidence>
<feature type="chain" id="PRO_5007591183" evidence="1">
    <location>
        <begin position="29"/>
        <end position="92"/>
    </location>
</feature>
<gene>
    <name evidence="2" type="ORF">ALC60_14410</name>
</gene>